<comment type="subcellular location">
    <subcellularLocation>
        <location evidence="1">Membrane</location>
        <topology evidence="1">Multi-pass membrane protein</topology>
    </subcellularLocation>
</comment>
<evidence type="ECO:0000313" key="13">
    <source>
        <dbReference type="Proteomes" id="UP000275385"/>
    </source>
</evidence>
<evidence type="ECO:0000256" key="1">
    <source>
        <dbReference type="ARBA" id="ARBA00004141"/>
    </source>
</evidence>
<proteinExistence type="inferred from homology"/>
<dbReference type="Proteomes" id="UP000275385">
    <property type="component" value="Unassembled WGS sequence"/>
</dbReference>
<keyword evidence="8 10" id="KW-0406">Ion transport</keyword>
<evidence type="ECO:0000256" key="3">
    <source>
        <dbReference type="ARBA" id="ARBA00022448"/>
    </source>
</evidence>
<feature type="transmembrane region" description="Helical" evidence="10">
    <location>
        <begin position="499"/>
        <end position="532"/>
    </location>
</feature>
<sequence>MKLDVRGWLWRQIKRLRPSLFGGHAHFSFLTFHYCWVIFMSMLGSIIIYATGRGNIAYIDALFFASGANTQAGLNTIDVNLLNTTQQIVIMFMSMMSNPIAINSFVVFLRLYWFEKRFQHIVREARQRRGTISKSKSKAKPGEPSRMESGVNGRNITVMHGGAKSRITNDGMLLDPTAPGTDGLVGESPENDSRRVPEIKFADKVKRSDGLADGMTNLPPYHTRTDEDHIAILQRQRNGDDEILRIPGPRDAERGMLPERIKEGDTDEDEIDPLDPLSNVRTGDSANGGPARPPTTGAAGRQQTIKIEEPVRSDKSTPAGSDTVDNFVDGAKAAARTLDIFRLRKPRVMDPSDHKYHHDQNNLHVTPSQARRRQTLEKIRGAFNRSHTEEGTPYLSWEPTLGRNSQFPDLTEEQREELGGIEYRSLKTLALILVCYFWGFWILGLICLVPWIIRDNFYGAIVDSAGQSRTWWGFFTSNSAFMDLGFTLTPDSMNSFNTAVFPLILMSFFIVIGNTGFPVMLRFIIWILSLIVPHETGIWEELRFLLDHPRRCFTLLFPSGATWWLVLLLLILNGIDLVFFIILDLGSGPVSELPVGYRILDGLFQAASTRTAGFSCVNLALLHPGVLTSYLIMMYISVFPIAISVRRTNVYEEKSLGVYQHTDTEDAGDGNDISYVGAHLRRQLSFDLWFIFIGFFILSISEGSRLMRNDFTMFAVLFEIVSAYGTVGMSLGYTNVNTSLSGQFSVVGKLVIIGMQIRGRHRGLPYGLDRAILLPSESLNEKEAEDADARQQRRNSMMSAVTTARDPSVLRTRSRSMDRVNSNLIASVLHPGPAVRLNEPSFPRMRSRTKSMAEGTPEAESPRFSRFSAPPRGRTESTATAFSSPFRSSVEGGR</sequence>
<feature type="compositionally biased region" description="Basic residues" evidence="11">
    <location>
        <begin position="129"/>
        <end position="139"/>
    </location>
</feature>
<dbReference type="InterPro" id="IPR051143">
    <property type="entry name" value="TrkH_K-transport"/>
</dbReference>
<evidence type="ECO:0000256" key="2">
    <source>
        <dbReference type="ARBA" id="ARBA00009137"/>
    </source>
</evidence>
<keyword evidence="6 10" id="KW-0630">Potassium</keyword>
<feature type="transmembrane region" description="Helical" evidence="10">
    <location>
        <begin position="713"/>
        <end position="733"/>
    </location>
</feature>
<dbReference type="NCBIfam" id="TIGR00934">
    <property type="entry name" value="2a38euk"/>
    <property type="match status" value="1"/>
</dbReference>
<dbReference type="InterPro" id="IPR003445">
    <property type="entry name" value="Cat_transpt"/>
</dbReference>
<feature type="transmembrane region" description="Helical" evidence="10">
    <location>
        <begin position="21"/>
        <end position="50"/>
    </location>
</feature>
<feature type="transmembrane region" description="Helical" evidence="10">
    <location>
        <begin position="627"/>
        <end position="645"/>
    </location>
</feature>
<keyword evidence="3 10" id="KW-0813">Transport</keyword>
<evidence type="ECO:0000256" key="9">
    <source>
        <dbReference type="ARBA" id="ARBA00023136"/>
    </source>
</evidence>
<dbReference type="InterPro" id="IPR015958">
    <property type="entry name" value="Trk1_fungi"/>
</dbReference>
<feature type="region of interest" description="Disordered" evidence="11">
    <location>
        <begin position="836"/>
        <end position="894"/>
    </location>
</feature>
<feature type="region of interest" description="Disordered" evidence="11">
    <location>
        <begin position="782"/>
        <end position="808"/>
    </location>
</feature>
<keyword evidence="5 10" id="KW-0812">Transmembrane</keyword>
<feature type="transmembrane region" description="Helical" evidence="10">
    <location>
        <begin position="429"/>
        <end position="453"/>
    </location>
</feature>
<evidence type="ECO:0000256" key="8">
    <source>
        <dbReference type="ARBA" id="ARBA00023065"/>
    </source>
</evidence>
<gene>
    <name evidence="12" type="primary">TRK1</name>
    <name evidence="12" type="ORF">DL546_009367</name>
</gene>
<feature type="compositionally biased region" description="Polar residues" evidence="11">
    <location>
        <begin position="876"/>
        <end position="887"/>
    </location>
</feature>
<evidence type="ECO:0000256" key="10">
    <source>
        <dbReference type="PIRNR" id="PIRNR002450"/>
    </source>
</evidence>
<keyword evidence="4 10" id="KW-0633">Potassium transport</keyword>
<feature type="transmembrane region" description="Helical" evidence="10">
    <location>
        <begin position="88"/>
        <end position="113"/>
    </location>
</feature>
<organism evidence="12 13">
    <name type="scientific">Coniochaeta pulveracea</name>
    <dbReference type="NCBI Taxonomy" id="177199"/>
    <lineage>
        <taxon>Eukaryota</taxon>
        <taxon>Fungi</taxon>
        <taxon>Dikarya</taxon>
        <taxon>Ascomycota</taxon>
        <taxon>Pezizomycotina</taxon>
        <taxon>Sordariomycetes</taxon>
        <taxon>Sordariomycetidae</taxon>
        <taxon>Coniochaetales</taxon>
        <taxon>Coniochaetaceae</taxon>
        <taxon>Coniochaeta</taxon>
    </lineage>
</organism>
<dbReference type="PIRSF" id="PIRSF002450">
    <property type="entry name" value="K+_transpter_TRK"/>
    <property type="match status" value="1"/>
</dbReference>
<feature type="transmembrane region" description="Helical" evidence="10">
    <location>
        <begin position="553"/>
        <end position="583"/>
    </location>
</feature>
<dbReference type="STRING" id="177199.A0A420YJW9"/>
<protein>
    <recommendedName>
        <fullName evidence="10">Potassium transport protein</fullName>
    </recommendedName>
</protein>
<evidence type="ECO:0000256" key="5">
    <source>
        <dbReference type="ARBA" id="ARBA00022692"/>
    </source>
</evidence>
<dbReference type="OrthoDB" id="9999863at2759"/>
<dbReference type="InterPro" id="IPR004773">
    <property type="entry name" value="K/Na_transp_Trk1/HKT1"/>
</dbReference>
<evidence type="ECO:0000256" key="11">
    <source>
        <dbReference type="SAM" id="MobiDB-lite"/>
    </source>
</evidence>
<keyword evidence="9 10" id="KW-0472">Membrane</keyword>
<reference evidence="12 13" key="1">
    <citation type="submission" date="2018-08" db="EMBL/GenBank/DDBJ databases">
        <title>Draft genome of the lignicolous fungus Coniochaeta pulveracea.</title>
        <authorList>
            <person name="Borstlap C.J."/>
            <person name="De Witt R.N."/>
            <person name="Botha A."/>
            <person name="Volschenk H."/>
        </authorList>
    </citation>
    <scope>NUCLEOTIDE SEQUENCE [LARGE SCALE GENOMIC DNA]</scope>
    <source>
        <strain evidence="12 13">CAB683</strain>
    </source>
</reference>
<evidence type="ECO:0000313" key="12">
    <source>
        <dbReference type="EMBL" id="RKU48160.1"/>
    </source>
</evidence>
<feature type="compositionally biased region" description="Basic and acidic residues" evidence="11">
    <location>
        <begin position="782"/>
        <end position="791"/>
    </location>
</feature>
<evidence type="ECO:0000256" key="7">
    <source>
        <dbReference type="ARBA" id="ARBA00022989"/>
    </source>
</evidence>
<name>A0A420YJW9_9PEZI</name>
<accession>A0A420YJW9</accession>
<feature type="region of interest" description="Disordered" evidence="11">
    <location>
        <begin position="129"/>
        <end position="153"/>
    </location>
</feature>
<dbReference type="AlphaFoldDB" id="A0A420YJW9"/>
<dbReference type="GO" id="GO:0030007">
    <property type="term" value="P:intracellular potassium ion homeostasis"/>
    <property type="evidence" value="ECO:0007669"/>
    <property type="project" value="UniProtKB-UniRule"/>
</dbReference>
<dbReference type="GO" id="GO:1990573">
    <property type="term" value="P:potassium ion import across plasma membrane"/>
    <property type="evidence" value="ECO:0007669"/>
    <property type="project" value="TreeGrafter"/>
</dbReference>
<evidence type="ECO:0000256" key="6">
    <source>
        <dbReference type="ARBA" id="ARBA00022958"/>
    </source>
</evidence>
<dbReference type="PANTHER" id="PTHR31064:SF30">
    <property type="entry name" value="HIGH-AFFINITY POTASSIUM TRANSPORT PROTEIN-RELATED"/>
    <property type="match status" value="1"/>
</dbReference>
<comment type="caution">
    <text evidence="12">The sequence shown here is derived from an EMBL/GenBank/DDBJ whole genome shotgun (WGS) entry which is preliminary data.</text>
</comment>
<feature type="compositionally biased region" description="Basic and acidic residues" evidence="11">
    <location>
        <begin position="306"/>
        <end position="315"/>
    </location>
</feature>
<dbReference type="Pfam" id="PF02386">
    <property type="entry name" value="TrkH"/>
    <property type="match status" value="1"/>
</dbReference>
<keyword evidence="13" id="KW-1185">Reference proteome</keyword>
<dbReference type="GO" id="GO:0005886">
    <property type="term" value="C:plasma membrane"/>
    <property type="evidence" value="ECO:0007669"/>
    <property type="project" value="InterPro"/>
</dbReference>
<dbReference type="GO" id="GO:0140107">
    <property type="term" value="F:high-affinity potassium ion transmembrane transporter activity"/>
    <property type="evidence" value="ECO:0007669"/>
    <property type="project" value="TreeGrafter"/>
</dbReference>
<feature type="compositionally biased region" description="Basic and acidic residues" evidence="11">
    <location>
        <begin position="242"/>
        <end position="264"/>
    </location>
</feature>
<comment type="similarity">
    <text evidence="2 10">Belongs to the TrkH potassium transport family.</text>
</comment>
<feature type="transmembrane region" description="Helical" evidence="10">
    <location>
        <begin position="684"/>
        <end position="701"/>
    </location>
</feature>
<feature type="region of interest" description="Disordered" evidence="11">
    <location>
        <begin position="242"/>
        <end position="325"/>
    </location>
</feature>
<dbReference type="PANTHER" id="PTHR31064">
    <property type="entry name" value="POTASSIUM TRANSPORT PROTEIN DDB_G0292412-RELATED"/>
    <property type="match status" value="1"/>
</dbReference>
<evidence type="ECO:0000256" key="4">
    <source>
        <dbReference type="ARBA" id="ARBA00022538"/>
    </source>
</evidence>
<keyword evidence="7 10" id="KW-1133">Transmembrane helix</keyword>
<dbReference type="EMBL" id="QVQW01000006">
    <property type="protein sequence ID" value="RKU48160.1"/>
    <property type="molecule type" value="Genomic_DNA"/>
</dbReference>